<evidence type="ECO:0000313" key="2">
    <source>
        <dbReference type="EMBL" id="HBH7040587.1"/>
    </source>
</evidence>
<accession>A0A9P3Z0Y1</accession>
<reference evidence="2" key="1">
    <citation type="journal article" date="2018" name="Genome Biol.">
        <title>SKESA: strategic k-mer extension for scrupulous assemblies.</title>
        <authorList>
            <person name="Souvorov A."/>
            <person name="Agarwala R."/>
            <person name="Lipman D.J."/>
        </authorList>
    </citation>
    <scope>NUCLEOTIDE SEQUENCE</scope>
    <source>
        <strain evidence="2">91871</strain>
    </source>
</reference>
<keyword evidence="1" id="KW-1133">Transmembrane helix</keyword>
<evidence type="ECO:0000256" key="1">
    <source>
        <dbReference type="SAM" id="Phobius"/>
    </source>
</evidence>
<name>A0A9P3Z0Y1_CITFR</name>
<dbReference type="RefSeq" id="WP_200009766.1">
    <property type="nucleotide sequence ID" value="NZ_JADVIW010000010.1"/>
</dbReference>
<organism evidence="2 3">
    <name type="scientific">Citrobacter freundii</name>
    <dbReference type="NCBI Taxonomy" id="546"/>
    <lineage>
        <taxon>Bacteria</taxon>
        <taxon>Pseudomonadati</taxon>
        <taxon>Pseudomonadota</taxon>
        <taxon>Gammaproteobacteria</taxon>
        <taxon>Enterobacterales</taxon>
        <taxon>Enterobacteriaceae</taxon>
        <taxon>Citrobacter</taxon>
        <taxon>Citrobacter freundii complex</taxon>
    </lineage>
</organism>
<gene>
    <name evidence="2" type="ORF">KV121_000580</name>
</gene>
<evidence type="ECO:0000313" key="3">
    <source>
        <dbReference type="Proteomes" id="UP000885148"/>
    </source>
</evidence>
<sequence length="175" mass="20115">MDEKQIALEAMLAAKDSAHWAWWTMTATIFSVLISLGTLGMAFSALDTWRQQEMLKLKMEFKRSILELIYAMDSMPRNWSYHQINSARARLQASPEVANRVADPAQIYINKMALKDAFSDSTKAWIMCEHLFSETEIEGLWNKFRGEFRDYIMRGGDTNRLAGILESLNAKLKVL</sequence>
<dbReference type="Proteomes" id="UP000885148">
    <property type="component" value="Unassembled WGS sequence"/>
</dbReference>
<dbReference type="EMBL" id="DAESCB010000001">
    <property type="protein sequence ID" value="HBH7040587.1"/>
    <property type="molecule type" value="Genomic_DNA"/>
</dbReference>
<comment type="caution">
    <text evidence="2">The sequence shown here is derived from an EMBL/GenBank/DDBJ whole genome shotgun (WGS) entry which is preliminary data.</text>
</comment>
<feature type="transmembrane region" description="Helical" evidence="1">
    <location>
        <begin position="20"/>
        <end position="46"/>
    </location>
</feature>
<dbReference type="AlphaFoldDB" id="A0A9P3Z0Y1"/>
<keyword evidence="1" id="KW-0472">Membrane</keyword>
<keyword evidence="1" id="KW-0812">Transmembrane</keyword>
<reference evidence="2" key="2">
    <citation type="submission" date="2021-07" db="EMBL/GenBank/DDBJ databases">
        <authorList>
            <consortium name="NCBI Pathogen Detection Project"/>
        </authorList>
    </citation>
    <scope>NUCLEOTIDE SEQUENCE</scope>
    <source>
        <strain evidence="2">91871</strain>
    </source>
</reference>
<proteinExistence type="predicted"/>
<protein>
    <submittedName>
        <fullName evidence="2">Uncharacterized protein</fullName>
    </submittedName>
</protein>